<organism evidence="4 5">
    <name type="scientific">Mola mola</name>
    <name type="common">Ocean sunfish</name>
    <name type="synonym">Tetraodon mola</name>
    <dbReference type="NCBI Taxonomy" id="94237"/>
    <lineage>
        <taxon>Eukaryota</taxon>
        <taxon>Metazoa</taxon>
        <taxon>Chordata</taxon>
        <taxon>Craniata</taxon>
        <taxon>Vertebrata</taxon>
        <taxon>Euteleostomi</taxon>
        <taxon>Actinopterygii</taxon>
        <taxon>Neopterygii</taxon>
        <taxon>Teleostei</taxon>
        <taxon>Neoteleostei</taxon>
        <taxon>Acanthomorphata</taxon>
        <taxon>Eupercaria</taxon>
        <taxon>Tetraodontiformes</taxon>
        <taxon>Molidae</taxon>
        <taxon>Mola</taxon>
    </lineage>
</organism>
<name>A0A3Q3VLS2_MOLML</name>
<sequence length="63" mass="7386">MYKQFDPLSANGDEMNFSKGQMINVLDKNDPDWWKGELNGATVLLLLLHRQIFFFFFHESSCT</sequence>
<dbReference type="InterPro" id="IPR036028">
    <property type="entry name" value="SH3-like_dom_sf"/>
</dbReference>
<evidence type="ECO:0000313" key="5">
    <source>
        <dbReference type="Proteomes" id="UP000261620"/>
    </source>
</evidence>
<dbReference type="Gene3D" id="2.30.30.40">
    <property type="entry name" value="SH3 Domains"/>
    <property type="match status" value="1"/>
</dbReference>
<evidence type="ECO:0000256" key="2">
    <source>
        <dbReference type="PROSITE-ProRule" id="PRU00192"/>
    </source>
</evidence>
<reference evidence="4" key="1">
    <citation type="submission" date="2025-08" db="UniProtKB">
        <authorList>
            <consortium name="Ensembl"/>
        </authorList>
    </citation>
    <scope>IDENTIFICATION</scope>
</reference>
<evidence type="ECO:0000256" key="1">
    <source>
        <dbReference type="ARBA" id="ARBA00022443"/>
    </source>
</evidence>
<dbReference type="InterPro" id="IPR001452">
    <property type="entry name" value="SH3_domain"/>
</dbReference>
<keyword evidence="1 2" id="KW-0728">SH3 domain</keyword>
<dbReference type="PROSITE" id="PS50002">
    <property type="entry name" value="SH3"/>
    <property type="match status" value="1"/>
</dbReference>
<dbReference type="SUPFAM" id="SSF50044">
    <property type="entry name" value="SH3-domain"/>
    <property type="match status" value="1"/>
</dbReference>
<dbReference type="Pfam" id="PF00018">
    <property type="entry name" value="SH3_1"/>
    <property type="match status" value="1"/>
</dbReference>
<proteinExistence type="predicted"/>
<feature type="domain" description="SH3" evidence="3">
    <location>
        <begin position="1"/>
        <end position="63"/>
    </location>
</feature>
<keyword evidence="5" id="KW-1185">Reference proteome</keyword>
<protein>
    <recommendedName>
        <fullName evidence="3">SH3 domain-containing protein</fullName>
    </recommendedName>
</protein>
<dbReference type="STRING" id="94237.ENSMMOP00000001388"/>
<dbReference type="AlphaFoldDB" id="A0A3Q3VLS2"/>
<evidence type="ECO:0000313" key="4">
    <source>
        <dbReference type="Ensembl" id="ENSMMOP00000001388.1"/>
    </source>
</evidence>
<dbReference type="Proteomes" id="UP000261620">
    <property type="component" value="Unplaced"/>
</dbReference>
<accession>A0A3Q3VLS2</accession>
<dbReference type="Ensembl" id="ENSMMOT00000001417.1">
    <property type="protein sequence ID" value="ENSMMOP00000001388.1"/>
    <property type="gene ID" value="ENSMMOG00000001166.1"/>
</dbReference>
<reference evidence="4" key="2">
    <citation type="submission" date="2025-09" db="UniProtKB">
        <authorList>
            <consortium name="Ensembl"/>
        </authorList>
    </citation>
    <scope>IDENTIFICATION</scope>
</reference>
<evidence type="ECO:0000259" key="3">
    <source>
        <dbReference type="PROSITE" id="PS50002"/>
    </source>
</evidence>